<feature type="compositionally biased region" description="Low complexity" evidence="7">
    <location>
        <begin position="32"/>
        <end position="44"/>
    </location>
</feature>
<dbReference type="PANTHER" id="PTHR13254:SF0">
    <property type="entry name" value="GOLGIN SUBFAMILY A MEMBER 7_ERF4 DOMAIN-CONTAINING PROTEIN"/>
    <property type="match status" value="1"/>
</dbReference>
<comment type="similarity">
    <text evidence="2">Belongs to the ERF4 family.</text>
</comment>
<dbReference type="GO" id="GO:0005789">
    <property type="term" value="C:endoplasmic reticulum membrane"/>
    <property type="evidence" value="ECO:0007669"/>
    <property type="project" value="UniProtKB-SubCell"/>
</dbReference>
<evidence type="ECO:0000313" key="10">
    <source>
        <dbReference type="Proteomes" id="UP000193467"/>
    </source>
</evidence>
<feature type="compositionally biased region" description="Polar residues" evidence="7">
    <location>
        <begin position="8"/>
        <end position="31"/>
    </location>
</feature>
<dbReference type="AlphaFoldDB" id="A0A1Y2G2I3"/>
<dbReference type="PANTHER" id="PTHR13254">
    <property type="entry name" value="GOLGI AUTOANTIGEN, GOLGIN SUBFAMILY A, 7"/>
    <property type="match status" value="1"/>
</dbReference>
<feature type="compositionally biased region" description="Polar residues" evidence="7">
    <location>
        <begin position="100"/>
        <end position="111"/>
    </location>
</feature>
<dbReference type="InterPro" id="IPR019383">
    <property type="entry name" value="Golgin_A_7/ERF4"/>
</dbReference>
<keyword evidence="6" id="KW-0472">Membrane</keyword>
<keyword evidence="10" id="KW-1185">Reference proteome</keyword>
<comment type="caution">
    <text evidence="9">The sequence shown here is derived from an EMBL/GenBank/DDBJ whole genome shotgun (WGS) entry which is preliminary data.</text>
</comment>
<evidence type="ECO:0000259" key="8">
    <source>
        <dbReference type="Pfam" id="PF10256"/>
    </source>
</evidence>
<organism evidence="9 10">
    <name type="scientific">Leucosporidium creatinivorum</name>
    <dbReference type="NCBI Taxonomy" id="106004"/>
    <lineage>
        <taxon>Eukaryota</taxon>
        <taxon>Fungi</taxon>
        <taxon>Dikarya</taxon>
        <taxon>Basidiomycota</taxon>
        <taxon>Pucciniomycotina</taxon>
        <taxon>Microbotryomycetes</taxon>
        <taxon>Leucosporidiales</taxon>
        <taxon>Leucosporidium</taxon>
    </lineage>
</organism>
<feature type="compositionally biased region" description="Low complexity" evidence="7">
    <location>
        <begin position="123"/>
        <end position="149"/>
    </location>
</feature>
<evidence type="ECO:0000256" key="5">
    <source>
        <dbReference type="ARBA" id="ARBA00022824"/>
    </source>
</evidence>
<evidence type="ECO:0000313" key="9">
    <source>
        <dbReference type="EMBL" id="ORY91578.1"/>
    </source>
</evidence>
<evidence type="ECO:0000256" key="6">
    <source>
        <dbReference type="ARBA" id="ARBA00023136"/>
    </source>
</evidence>
<dbReference type="EMBL" id="MCGR01000002">
    <property type="protein sequence ID" value="ORY91578.1"/>
    <property type="molecule type" value="Genomic_DNA"/>
</dbReference>
<feature type="domain" description="Golgin subfamily A member 7/ERF4" evidence="8">
    <location>
        <begin position="215"/>
        <end position="327"/>
    </location>
</feature>
<proteinExistence type="inferred from homology"/>
<sequence length="331" mass="34817">MAEAAVAGSSTAHSSPLTNSNSAGSTPRTVDSSSFASPSPSGSPRVQSIRRKPAPSLKDDGGASAAGGQSGEGQETLASVDRDAGAGGGLGRKSSVGSSTGVPASPSSTYSAHLHSFPPQPHSTGGASSPAPPAVSSSSTSNPAYYTSTHTPGSMSAAARSPLPSTSRDHVDSAAFHPGLSSRPSIHSRKSSVAPESVYGTAQVGVIGKHKPREVIRVERDYSGGELCQFWSGWIWELEGRISPTDFQNTLNELNTVLASAHDPYKSCFDNCFAILTLYISPQILGSHYEREMAKFDRIMERANREVYNPAGLNLLSPRRNAFLFLEIEYY</sequence>
<evidence type="ECO:0000256" key="7">
    <source>
        <dbReference type="SAM" id="MobiDB-lite"/>
    </source>
</evidence>
<dbReference type="STRING" id="106004.A0A1Y2G2I3"/>
<keyword evidence="5" id="KW-0256">Endoplasmic reticulum</keyword>
<protein>
    <recommendedName>
        <fullName evidence="4">Ras modification protein ERF4</fullName>
    </recommendedName>
</protein>
<feature type="region of interest" description="Disordered" evidence="7">
    <location>
        <begin position="1"/>
        <end position="194"/>
    </location>
</feature>
<accession>A0A1Y2G2I3</accession>
<dbReference type="Proteomes" id="UP000193467">
    <property type="component" value="Unassembled WGS sequence"/>
</dbReference>
<gene>
    <name evidence="9" type="ORF">BCR35DRAFT_298802</name>
</gene>
<comment type="subcellular location">
    <subcellularLocation>
        <location evidence="1">Endoplasmic reticulum membrane</location>
        <topology evidence="1">Peripheral membrane protein</topology>
    </subcellularLocation>
</comment>
<reference evidence="9 10" key="1">
    <citation type="submission" date="2016-07" db="EMBL/GenBank/DDBJ databases">
        <title>Pervasive Adenine N6-methylation of Active Genes in Fungi.</title>
        <authorList>
            <consortium name="DOE Joint Genome Institute"/>
            <person name="Mondo S.J."/>
            <person name="Dannebaum R.O."/>
            <person name="Kuo R.C."/>
            <person name="Labutti K."/>
            <person name="Haridas S."/>
            <person name="Kuo A."/>
            <person name="Salamov A."/>
            <person name="Ahrendt S.R."/>
            <person name="Lipzen A."/>
            <person name="Sullivan W."/>
            <person name="Andreopoulos W.B."/>
            <person name="Clum A."/>
            <person name="Lindquist E."/>
            <person name="Daum C."/>
            <person name="Ramamoorthy G.K."/>
            <person name="Gryganskyi A."/>
            <person name="Culley D."/>
            <person name="Magnuson J.K."/>
            <person name="James T.Y."/>
            <person name="O'Malley M.A."/>
            <person name="Stajich J.E."/>
            <person name="Spatafora J.W."/>
            <person name="Visel A."/>
            <person name="Grigoriev I.V."/>
        </authorList>
    </citation>
    <scope>NUCLEOTIDE SEQUENCE [LARGE SCALE GENOMIC DNA]</scope>
    <source>
        <strain evidence="9 10">62-1032</strain>
    </source>
</reference>
<dbReference type="InterPro" id="IPR051371">
    <property type="entry name" value="Ras_palmitoyltransferase"/>
</dbReference>
<dbReference type="Pfam" id="PF10256">
    <property type="entry name" value="Erf4"/>
    <property type="match status" value="1"/>
</dbReference>
<dbReference type="OrthoDB" id="2190159at2759"/>
<evidence type="ECO:0000256" key="2">
    <source>
        <dbReference type="ARBA" id="ARBA00007732"/>
    </source>
</evidence>
<dbReference type="InParanoid" id="A0A1Y2G2I3"/>
<evidence type="ECO:0000256" key="3">
    <source>
        <dbReference type="ARBA" id="ARBA00011396"/>
    </source>
</evidence>
<name>A0A1Y2G2I3_9BASI</name>
<evidence type="ECO:0000256" key="4">
    <source>
        <dbReference type="ARBA" id="ARBA00018463"/>
    </source>
</evidence>
<comment type="subunit">
    <text evidence="3">Interacts with ERF2.</text>
</comment>
<dbReference type="GO" id="GO:0031211">
    <property type="term" value="C:endoplasmic reticulum palmitoyltransferase complex"/>
    <property type="evidence" value="ECO:0007669"/>
    <property type="project" value="TreeGrafter"/>
</dbReference>
<dbReference type="GO" id="GO:0006612">
    <property type="term" value="P:protein targeting to membrane"/>
    <property type="evidence" value="ECO:0007669"/>
    <property type="project" value="TreeGrafter"/>
</dbReference>
<evidence type="ECO:0000256" key="1">
    <source>
        <dbReference type="ARBA" id="ARBA00004406"/>
    </source>
</evidence>